<reference evidence="4 5" key="1">
    <citation type="submission" date="2013-08" db="EMBL/GenBank/DDBJ databases">
        <authorList>
            <consortium name="DOE Joint Genome Institute"/>
            <person name="Klenk H.-P."/>
            <person name="Huntemann M."/>
            <person name="Han J."/>
            <person name="Chen A."/>
            <person name="Kyrpides N."/>
            <person name="Mavromatis K."/>
            <person name="Markowitz V."/>
            <person name="Palaniappan K."/>
            <person name="Ivanova N."/>
            <person name="Schaumberg A."/>
            <person name="Pati A."/>
            <person name="Liolios K."/>
            <person name="Nordberg H.P."/>
            <person name="Cantor M.N."/>
            <person name="Hua S.X."/>
            <person name="Woyke T."/>
        </authorList>
    </citation>
    <scope>NUCLEOTIDE SEQUENCE [LARGE SCALE GENOMIC DNA]</scope>
    <source>
        <strain evidence="4 5">YIM 93223</strain>
    </source>
</reference>
<organism evidence="4 5">
    <name type="scientific">Haloechinothrix halophila YIM 93223</name>
    <dbReference type="NCBI Taxonomy" id="592678"/>
    <lineage>
        <taxon>Bacteria</taxon>
        <taxon>Bacillati</taxon>
        <taxon>Actinomycetota</taxon>
        <taxon>Actinomycetes</taxon>
        <taxon>Pseudonocardiales</taxon>
        <taxon>Pseudonocardiaceae</taxon>
        <taxon>Haloechinothrix</taxon>
    </lineage>
</organism>
<dbReference type="Gene3D" id="2.40.420.20">
    <property type="match status" value="1"/>
</dbReference>
<name>W9DNN9_9PSEU</name>
<dbReference type="OrthoDB" id="3268648at2"/>
<accession>W9DNN9</accession>
<evidence type="ECO:0000259" key="3">
    <source>
        <dbReference type="Pfam" id="PF01471"/>
    </source>
</evidence>
<dbReference type="Gene3D" id="1.10.101.10">
    <property type="entry name" value="PGBD-like superfamily/PGBD"/>
    <property type="match status" value="1"/>
</dbReference>
<dbReference type="HOGENOM" id="CLU_033064_0_0_11"/>
<dbReference type="RefSeq" id="WP_034267231.1">
    <property type="nucleotide sequence ID" value="NZ_KI632509.1"/>
</dbReference>
<dbReference type="Proteomes" id="UP000054357">
    <property type="component" value="Unassembled WGS sequence"/>
</dbReference>
<dbReference type="AlphaFoldDB" id="W9DNN9"/>
<evidence type="ECO:0000256" key="1">
    <source>
        <dbReference type="ARBA" id="ARBA00004196"/>
    </source>
</evidence>
<dbReference type="Pfam" id="PF01471">
    <property type="entry name" value="PG_binding_1"/>
    <property type="match status" value="1"/>
</dbReference>
<gene>
    <name evidence="4" type="ORF">AmyhaDRAFT_0315</name>
</gene>
<dbReference type="InterPro" id="IPR036365">
    <property type="entry name" value="PGBD-like_sf"/>
</dbReference>
<dbReference type="InterPro" id="IPR036366">
    <property type="entry name" value="PGBDSf"/>
</dbReference>
<feature type="domain" description="Peptidoglycan binding-like" evidence="3">
    <location>
        <begin position="133"/>
        <end position="169"/>
    </location>
</feature>
<proteinExistence type="predicted"/>
<dbReference type="InterPro" id="IPR002477">
    <property type="entry name" value="Peptidoglycan-bd-like"/>
</dbReference>
<dbReference type="PATRIC" id="fig|592678.3.peg.318"/>
<protein>
    <submittedName>
        <fullName evidence="4">Peptidoglycan-binding domain-containing protein</fullName>
    </submittedName>
</protein>
<evidence type="ECO:0000256" key="2">
    <source>
        <dbReference type="ARBA" id="ARBA00023054"/>
    </source>
</evidence>
<dbReference type="EMBL" id="AZAK01000001">
    <property type="protein sequence ID" value="ETA66555.1"/>
    <property type="molecule type" value="Genomic_DNA"/>
</dbReference>
<dbReference type="SUPFAM" id="SSF47090">
    <property type="entry name" value="PGBD-like"/>
    <property type="match status" value="1"/>
</dbReference>
<evidence type="ECO:0000313" key="5">
    <source>
        <dbReference type="Proteomes" id="UP000054357"/>
    </source>
</evidence>
<sequence length="395" mass="41293">MTARKKWTIGFALFGAFVIVIALGGVVLGARLKSPEQAVAEAEPPAASVVTATAERRTLSDVLLTRGTVVRGKATRIPPPPGLMGDTAVVTDVIAQRGTMVQEGEVVLEVAGEPVFPFATPFPLYRDIGAGMTGPDVREVQLALRRLGYGAPTTEVFDAATRAALRRFYADRGYAVPESSSGVAERADGKKRTQPKPMLLRSHVIHIDKVEREISRVPVKVGTVLTQETTILALDAADNMVTTTLSADQAVGVTKGAKARIEDEIRDATSGAVVTSVAKEPRASNGEPGFPVTLTFTGTPLRPTPNHSVRVSIGESAKPAPVLAVPVTAIFTSADGSTYVTLADARRDVDVDTGDSADGWVAVEPVDADSGLRPGAAVVVGWSAERSAPATSKPG</sequence>
<dbReference type="PANTHER" id="PTHR32347">
    <property type="entry name" value="EFFLUX SYSTEM COMPONENT YKNX-RELATED"/>
    <property type="match status" value="1"/>
</dbReference>
<keyword evidence="2" id="KW-0175">Coiled coil</keyword>
<evidence type="ECO:0000313" key="4">
    <source>
        <dbReference type="EMBL" id="ETA66555.1"/>
    </source>
</evidence>
<comment type="caution">
    <text evidence="4">The sequence shown here is derived from an EMBL/GenBank/DDBJ whole genome shotgun (WGS) entry which is preliminary data.</text>
</comment>
<dbReference type="GO" id="GO:0030313">
    <property type="term" value="C:cell envelope"/>
    <property type="evidence" value="ECO:0007669"/>
    <property type="project" value="UniProtKB-SubCell"/>
</dbReference>
<keyword evidence="5" id="KW-1185">Reference proteome</keyword>
<dbReference type="InterPro" id="IPR050465">
    <property type="entry name" value="UPF0194_transport"/>
</dbReference>
<comment type="subcellular location">
    <subcellularLocation>
        <location evidence="1">Cell envelope</location>
    </subcellularLocation>
</comment>